<keyword evidence="11" id="KW-0472">Membrane</keyword>
<evidence type="ECO:0000256" key="11">
    <source>
        <dbReference type="ARBA" id="ARBA00023136"/>
    </source>
</evidence>
<dbReference type="AlphaFoldDB" id="A0A427YSE9"/>
<dbReference type="FunFam" id="2.40.160.10:FF:000009">
    <property type="entry name" value="Mitochondrial import receptor subunit TOM40"/>
    <property type="match status" value="1"/>
</dbReference>
<dbReference type="PANTHER" id="PTHR10802">
    <property type="entry name" value="MITOCHONDRIAL IMPORT RECEPTOR SUBUNIT TOM40"/>
    <property type="match status" value="1"/>
</dbReference>
<organism evidence="15 16">
    <name type="scientific">Saitozyma podzolica</name>
    <dbReference type="NCBI Taxonomy" id="1890683"/>
    <lineage>
        <taxon>Eukaryota</taxon>
        <taxon>Fungi</taxon>
        <taxon>Dikarya</taxon>
        <taxon>Basidiomycota</taxon>
        <taxon>Agaricomycotina</taxon>
        <taxon>Tremellomycetes</taxon>
        <taxon>Tremellales</taxon>
        <taxon>Trimorphomycetaceae</taxon>
        <taxon>Saitozyma</taxon>
    </lineage>
</organism>
<dbReference type="Pfam" id="PF01459">
    <property type="entry name" value="Porin_3"/>
    <property type="match status" value="1"/>
</dbReference>
<dbReference type="Proteomes" id="UP000279259">
    <property type="component" value="Unassembled WGS sequence"/>
</dbReference>
<dbReference type="GO" id="GO:0005741">
    <property type="term" value="C:mitochondrial outer membrane"/>
    <property type="evidence" value="ECO:0007669"/>
    <property type="project" value="UniProtKB-SubCell"/>
</dbReference>
<keyword evidence="7" id="KW-0653">Protein transport</keyword>
<dbReference type="InterPro" id="IPR027246">
    <property type="entry name" value="Porin_Euk/Tom40"/>
</dbReference>
<evidence type="ECO:0000256" key="10">
    <source>
        <dbReference type="ARBA" id="ARBA00023128"/>
    </source>
</evidence>
<dbReference type="EMBL" id="RSCD01000003">
    <property type="protein sequence ID" value="RSH93956.1"/>
    <property type="molecule type" value="Genomic_DNA"/>
</dbReference>
<sequence length="389" mass="41470">MADKSFAATPAASPAAAPTPAPSAFTPYLDAVANLFHPVAGPVMNTYAGFHGWKESMGLVQPGTVENLTREIQQVHLANWLFEGARADVAKVVSANPAFQLTHSFQLTPGAGGRYNFGAIFANANSFLQGGIDGQGTVTMRANQTWSPSDVTKLQGQLVSEAGRSMIQIEHDHLGPHYSINVKSMNPGLLDGTGIHIASFFHSITPRLSLGLETVFQRPQPSILETATSYFAKLTSLPTAAPSAAAALSPAGQPTPAPFVPAWTATAQLQATGNLQATYWQKLSDKVDVALDFQTVFQPASMLGPAKREAVTTLGAKYDFRMATFRGQVDSNWKVGMLLEQRFTPAFAFLVGGEIDHAKNTSKFGVGIMIESSTMTQEEMIAAGMLQPV</sequence>
<evidence type="ECO:0000256" key="5">
    <source>
        <dbReference type="ARBA" id="ARBA00022692"/>
    </source>
</evidence>
<keyword evidence="5" id="KW-0812">Transmembrane</keyword>
<dbReference type="InterPro" id="IPR037930">
    <property type="entry name" value="Tom40"/>
</dbReference>
<dbReference type="GO" id="GO:0046930">
    <property type="term" value="C:pore complex"/>
    <property type="evidence" value="ECO:0007669"/>
    <property type="project" value="UniProtKB-KW"/>
</dbReference>
<evidence type="ECO:0000256" key="8">
    <source>
        <dbReference type="ARBA" id="ARBA00023065"/>
    </source>
</evidence>
<evidence type="ECO:0000256" key="3">
    <source>
        <dbReference type="ARBA" id="ARBA00022448"/>
    </source>
</evidence>
<feature type="region of interest" description="Disordered" evidence="14">
    <location>
        <begin position="1"/>
        <end position="20"/>
    </location>
</feature>
<evidence type="ECO:0000256" key="1">
    <source>
        <dbReference type="ARBA" id="ARBA00004374"/>
    </source>
</evidence>
<proteinExistence type="inferred from homology"/>
<evidence type="ECO:0000256" key="13">
    <source>
        <dbReference type="ARBA" id="ARBA00078731"/>
    </source>
</evidence>
<name>A0A427YSE9_9TREE</name>
<protein>
    <recommendedName>
        <fullName evidence="13">Translocase of outer membrane 40 kDa subunit</fullName>
    </recommendedName>
</protein>
<comment type="function">
    <text evidence="12">Channel-forming protein essential for import of protein precursors into mitochondria.</text>
</comment>
<keyword evidence="6" id="KW-1000">Mitochondrion outer membrane</keyword>
<keyword evidence="4" id="KW-1134">Transmembrane beta strand</keyword>
<keyword evidence="9" id="KW-0626">Porin</keyword>
<dbReference type="GO" id="GO:0008320">
    <property type="term" value="F:protein transmembrane transporter activity"/>
    <property type="evidence" value="ECO:0007669"/>
    <property type="project" value="InterPro"/>
</dbReference>
<evidence type="ECO:0000256" key="12">
    <source>
        <dbReference type="ARBA" id="ARBA00053390"/>
    </source>
</evidence>
<keyword evidence="8" id="KW-0406">Ion transport</keyword>
<keyword evidence="3" id="KW-0813">Transport</keyword>
<evidence type="ECO:0000256" key="4">
    <source>
        <dbReference type="ARBA" id="ARBA00022452"/>
    </source>
</evidence>
<accession>A0A427YSE9</accession>
<evidence type="ECO:0000313" key="16">
    <source>
        <dbReference type="Proteomes" id="UP000279259"/>
    </source>
</evidence>
<evidence type="ECO:0000256" key="7">
    <source>
        <dbReference type="ARBA" id="ARBA00022927"/>
    </source>
</evidence>
<dbReference type="InterPro" id="IPR023614">
    <property type="entry name" value="Porin_dom_sf"/>
</dbReference>
<evidence type="ECO:0000313" key="15">
    <source>
        <dbReference type="EMBL" id="RSH93956.1"/>
    </source>
</evidence>
<comment type="subcellular location">
    <subcellularLocation>
        <location evidence="1">Mitochondrion outer membrane</location>
        <topology evidence="1">Multi-pass membrane protein</topology>
    </subcellularLocation>
</comment>
<dbReference type="GO" id="GO:0030150">
    <property type="term" value="P:protein import into mitochondrial matrix"/>
    <property type="evidence" value="ECO:0007669"/>
    <property type="project" value="InterPro"/>
</dbReference>
<evidence type="ECO:0000256" key="14">
    <source>
        <dbReference type="SAM" id="MobiDB-lite"/>
    </source>
</evidence>
<dbReference type="CDD" id="cd07305">
    <property type="entry name" value="Porin3_Tom40"/>
    <property type="match status" value="1"/>
</dbReference>
<comment type="caution">
    <text evidence="15">The sequence shown here is derived from an EMBL/GenBank/DDBJ whole genome shotgun (WGS) entry which is preliminary data.</text>
</comment>
<evidence type="ECO:0000256" key="6">
    <source>
        <dbReference type="ARBA" id="ARBA00022787"/>
    </source>
</evidence>
<evidence type="ECO:0000256" key="2">
    <source>
        <dbReference type="ARBA" id="ARBA00010510"/>
    </source>
</evidence>
<dbReference type="Gene3D" id="2.40.160.10">
    <property type="entry name" value="Porin"/>
    <property type="match status" value="1"/>
</dbReference>
<keyword evidence="10" id="KW-0496">Mitochondrion</keyword>
<dbReference type="OrthoDB" id="19656at2759"/>
<dbReference type="STRING" id="1890683.A0A427YSE9"/>
<comment type="similarity">
    <text evidence="2">Belongs to the Tom40 family.</text>
</comment>
<reference evidence="15 16" key="1">
    <citation type="submission" date="2018-11" db="EMBL/GenBank/DDBJ databases">
        <title>Genome sequence of Saitozyma podzolica DSM 27192.</title>
        <authorList>
            <person name="Aliyu H."/>
            <person name="Gorte O."/>
            <person name="Ochsenreither K."/>
        </authorList>
    </citation>
    <scope>NUCLEOTIDE SEQUENCE [LARGE SCALE GENOMIC DNA]</scope>
    <source>
        <strain evidence="15 16">DSM 27192</strain>
    </source>
</reference>
<gene>
    <name evidence="15" type="primary">TOM40</name>
    <name evidence="15" type="ORF">EHS25_006609</name>
</gene>
<keyword evidence="16" id="KW-1185">Reference proteome</keyword>
<dbReference type="GO" id="GO:0006811">
    <property type="term" value="P:monoatomic ion transport"/>
    <property type="evidence" value="ECO:0007669"/>
    <property type="project" value="UniProtKB-KW"/>
</dbReference>
<evidence type="ECO:0000256" key="9">
    <source>
        <dbReference type="ARBA" id="ARBA00023114"/>
    </source>
</evidence>
<dbReference type="GO" id="GO:0015288">
    <property type="term" value="F:porin activity"/>
    <property type="evidence" value="ECO:0007669"/>
    <property type="project" value="UniProtKB-KW"/>
</dbReference>